<evidence type="ECO:0000256" key="3">
    <source>
        <dbReference type="ARBA" id="ARBA00010192"/>
    </source>
</evidence>
<evidence type="ECO:0000313" key="12">
    <source>
        <dbReference type="Proteomes" id="UP000007014"/>
    </source>
</evidence>
<dbReference type="GO" id="GO:0016719">
    <property type="term" value="F:9,9'-di-cis-zeta-carotene desaturase activity"/>
    <property type="evidence" value="ECO:0007669"/>
    <property type="project" value="UniProtKB-EC"/>
</dbReference>
<evidence type="ECO:0000256" key="7">
    <source>
        <dbReference type="ARBA" id="ARBA00023002"/>
    </source>
</evidence>
<evidence type="ECO:0000256" key="8">
    <source>
        <dbReference type="ARBA" id="ARBA00030952"/>
    </source>
</evidence>
<name>M1VC94_CYAM1</name>
<dbReference type="NCBIfam" id="TIGR02732">
    <property type="entry name" value="zeta_caro_desat"/>
    <property type="match status" value="1"/>
</dbReference>
<dbReference type="PANTHER" id="PTHR42923:SF41">
    <property type="entry name" value="ZETA-CAROTENE DESATURASE, CHLOROPLASTIC_CHROMOPLASTIC"/>
    <property type="match status" value="1"/>
</dbReference>
<dbReference type="Pfam" id="PF01593">
    <property type="entry name" value="Amino_oxidase"/>
    <property type="match status" value="1"/>
</dbReference>
<dbReference type="InterPro" id="IPR002937">
    <property type="entry name" value="Amino_oxidase"/>
</dbReference>
<dbReference type="Gene3D" id="3.50.50.60">
    <property type="entry name" value="FAD/NAD(P)-binding domain"/>
    <property type="match status" value="1"/>
</dbReference>
<dbReference type="RefSeq" id="XP_005539120.1">
    <property type="nucleotide sequence ID" value="XM_005539063.1"/>
</dbReference>
<dbReference type="GO" id="GO:0016117">
    <property type="term" value="P:carotenoid biosynthetic process"/>
    <property type="evidence" value="ECO:0007669"/>
    <property type="project" value="UniProtKB-KW"/>
</dbReference>
<dbReference type="STRING" id="280699.M1VC94"/>
<evidence type="ECO:0000259" key="10">
    <source>
        <dbReference type="Pfam" id="PF01593"/>
    </source>
</evidence>
<comment type="pathway">
    <text evidence="2">Carotenoid biosynthesis; lycopene biosynthesis.</text>
</comment>
<dbReference type="Proteomes" id="UP000007014">
    <property type="component" value="Chromosome 20"/>
</dbReference>
<dbReference type="PANTHER" id="PTHR42923">
    <property type="entry name" value="PROTOPORPHYRINOGEN OXIDASE"/>
    <property type="match status" value="1"/>
</dbReference>
<dbReference type="Gramene" id="CMT061CT">
    <property type="protein sequence ID" value="CMT061CT"/>
    <property type="gene ID" value="CMT061C"/>
</dbReference>
<evidence type="ECO:0000256" key="5">
    <source>
        <dbReference type="ARBA" id="ARBA00015490"/>
    </source>
</evidence>
<dbReference type="HOGENOM" id="CLU_022687_1_1_1"/>
<dbReference type="OMA" id="LNMTWYS"/>
<dbReference type="UniPathway" id="UPA00803"/>
<dbReference type="KEGG" id="cme:CYME_CMT061C"/>
<dbReference type="EC" id="1.3.5.6" evidence="4"/>
<reference evidence="11 12" key="2">
    <citation type="journal article" date="2007" name="BMC Biol.">
        <title>A 100%-complete sequence reveals unusually simple genomic features in the hot-spring red alga Cyanidioschyzon merolae.</title>
        <authorList>
            <person name="Nozaki H."/>
            <person name="Takano H."/>
            <person name="Misumi O."/>
            <person name="Terasawa K."/>
            <person name="Matsuzaki M."/>
            <person name="Maruyama S."/>
            <person name="Nishida K."/>
            <person name="Yagisawa F."/>
            <person name="Yoshida Y."/>
            <person name="Fujiwara T."/>
            <person name="Takio S."/>
            <person name="Tamura K."/>
            <person name="Chung S.J."/>
            <person name="Nakamura S."/>
            <person name="Kuroiwa H."/>
            <person name="Tanaka K."/>
            <person name="Sato N."/>
            <person name="Kuroiwa T."/>
        </authorList>
    </citation>
    <scope>NUCLEOTIDE SEQUENCE [LARGE SCALE GENOMIC DNA]</scope>
    <source>
        <strain evidence="11 12">10D</strain>
    </source>
</reference>
<evidence type="ECO:0000256" key="4">
    <source>
        <dbReference type="ARBA" id="ARBA00012788"/>
    </source>
</evidence>
<dbReference type="InterPro" id="IPR014103">
    <property type="entry name" value="Zeta_caro_desat"/>
</dbReference>
<protein>
    <recommendedName>
        <fullName evidence="5">Zeta-carotene desaturase, chloroplastic/chromoplastic</fullName>
        <ecNumber evidence="4">1.3.5.6</ecNumber>
    </recommendedName>
    <alternativeName>
        <fullName evidence="9">9,9'-di-cis-zeta-carotene desaturase</fullName>
    </alternativeName>
    <alternativeName>
        <fullName evidence="8">Carotene 7,8-desaturase</fullName>
    </alternativeName>
</protein>
<evidence type="ECO:0000256" key="2">
    <source>
        <dbReference type="ARBA" id="ARBA00004900"/>
    </source>
</evidence>
<dbReference type="InterPro" id="IPR036188">
    <property type="entry name" value="FAD/NAD-bd_sf"/>
</dbReference>
<keyword evidence="6" id="KW-0125">Carotenoid biosynthesis</keyword>
<keyword evidence="7" id="KW-0560">Oxidoreductase</keyword>
<dbReference type="SUPFAM" id="SSF51905">
    <property type="entry name" value="FAD/NAD(P)-binding domain"/>
    <property type="match status" value="1"/>
</dbReference>
<comment type="catalytic activity">
    <reaction evidence="1">
        <text>9,9'-di-cis-zeta-carotene + 2 a quinone = 7,7',9,9'-tetra-cis-lycopene + 2 a quinol</text>
        <dbReference type="Rhea" id="RHEA:30955"/>
        <dbReference type="ChEBI" id="CHEBI:24646"/>
        <dbReference type="ChEBI" id="CHEBI:48716"/>
        <dbReference type="ChEBI" id="CHEBI:62466"/>
        <dbReference type="ChEBI" id="CHEBI:132124"/>
        <dbReference type="EC" id="1.3.5.6"/>
    </reaction>
</comment>
<dbReference type="EMBL" id="AP006502">
    <property type="protein sequence ID" value="BAM83084.1"/>
    <property type="molecule type" value="Genomic_DNA"/>
</dbReference>
<dbReference type="eggNOG" id="KOG0029">
    <property type="taxonomic scope" value="Eukaryota"/>
</dbReference>
<dbReference type="GeneID" id="16998077"/>
<organism evidence="11 12">
    <name type="scientific">Cyanidioschyzon merolae (strain NIES-3377 / 10D)</name>
    <name type="common">Unicellular red alga</name>
    <dbReference type="NCBI Taxonomy" id="280699"/>
    <lineage>
        <taxon>Eukaryota</taxon>
        <taxon>Rhodophyta</taxon>
        <taxon>Bangiophyceae</taxon>
        <taxon>Cyanidiales</taxon>
        <taxon>Cyanidiaceae</taxon>
        <taxon>Cyanidioschyzon</taxon>
    </lineage>
</organism>
<keyword evidence="12" id="KW-1185">Reference proteome</keyword>
<evidence type="ECO:0000256" key="9">
    <source>
        <dbReference type="ARBA" id="ARBA00031301"/>
    </source>
</evidence>
<reference evidence="11 12" key="1">
    <citation type="journal article" date="2004" name="Nature">
        <title>Genome sequence of the ultrasmall unicellular red alga Cyanidioschyzon merolae 10D.</title>
        <authorList>
            <person name="Matsuzaki M."/>
            <person name="Misumi O."/>
            <person name="Shin-i T."/>
            <person name="Maruyama S."/>
            <person name="Takahara M."/>
            <person name="Miyagishima S."/>
            <person name="Mori T."/>
            <person name="Nishida K."/>
            <person name="Yagisawa F."/>
            <person name="Nishida K."/>
            <person name="Yoshida Y."/>
            <person name="Nishimura Y."/>
            <person name="Nakao S."/>
            <person name="Kobayashi T."/>
            <person name="Momoyama Y."/>
            <person name="Higashiyama T."/>
            <person name="Minoda A."/>
            <person name="Sano M."/>
            <person name="Nomoto H."/>
            <person name="Oishi K."/>
            <person name="Hayashi H."/>
            <person name="Ohta F."/>
            <person name="Nishizaka S."/>
            <person name="Haga S."/>
            <person name="Miura S."/>
            <person name="Morishita T."/>
            <person name="Kabeya Y."/>
            <person name="Terasawa K."/>
            <person name="Suzuki Y."/>
            <person name="Ishii Y."/>
            <person name="Asakawa S."/>
            <person name="Takano H."/>
            <person name="Ohta N."/>
            <person name="Kuroiwa H."/>
            <person name="Tanaka K."/>
            <person name="Shimizu N."/>
            <person name="Sugano S."/>
            <person name="Sato N."/>
            <person name="Nozaki H."/>
            <person name="Ogasawara N."/>
            <person name="Kohara Y."/>
            <person name="Kuroiwa T."/>
        </authorList>
    </citation>
    <scope>NUCLEOTIDE SEQUENCE [LARGE SCALE GENOMIC DNA]</scope>
    <source>
        <strain evidence="11 12">10D</strain>
    </source>
</reference>
<evidence type="ECO:0000256" key="6">
    <source>
        <dbReference type="ARBA" id="ARBA00022746"/>
    </source>
</evidence>
<gene>
    <name evidence="11" type="ORF">CYME_CMT061C</name>
</gene>
<comment type="similarity">
    <text evidence="3">Belongs to the zeta carotene desaturase family.</text>
</comment>
<evidence type="ECO:0000256" key="1">
    <source>
        <dbReference type="ARBA" id="ARBA00000914"/>
    </source>
</evidence>
<dbReference type="OrthoDB" id="5046242at2759"/>
<feature type="domain" description="Amine oxidase" evidence="10">
    <location>
        <begin position="121"/>
        <end position="598"/>
    </location>
</feature>
<dbReference type="InterPro" id="IPR050464">
    <property type="entry name" value="Zeta_carotene_desat/Oxidored"/>
</dbReference>
<sequence>MCLQNGDTWTAFVAAPLGRTLAPAPVLVRCRTGLSTGATSPRYATTGQAHDNNARVYVRGGVRLRTGWRQSHCSMHQDGTDAFRVIRSARELLEARGYEPSEFGLRPSGEPRRAVVIGAGLAGLATAMELADVGFAVDIFETRNFYGGKVGSWQDRDGNHIEMGLHVFFGCYYNLFAIMRQLGVLDQHFLPKEHRHIFVNRDGRLAELDFRFGPVGAPWNGLKAFFTTEQLNLIDKLRNAIALGTSPIIRALVDFDGAMEQVRELDEMSFTQWFMRHGGSRGSIERLWNPIAYALGFIDCDQISARCMLTIFQLFAVRTEASQLRLLIGAPVQYMLKPMLEYIKARGGRLYLRQGVRSFITESDAETGQERVVGVRVRSAASTSATKNRAVSSTYVPADVVVAALDVPGMKRLIPDSWCEQYEYFANIKRLETVPVITVQLRFNGWVTELADGSLHRDGDARGLDNLLYSADADFSCFADLAVTSPADYYRAGQGSLLQCVITPADPYLHMADAAIVAKVCSQVQELFPSARNLQCIWSNVVKLGQSLYREAPGAERYRPTQRSPIANLYLAGSYTQQDYIDSQEGAVRSGRLAAQAIVEDLLTAMKQGNGATLTYAAAPPMQRSTLSTEAS</sequence>
<accession>M1VC94</accession>
<proteinExistence type="inferred from homology"/>
<dbReference type="AlphaFoldDB" id="M1VC94"/>
<evidence type="ECO:0000313" key="11">
    <source>
        <dbReference type="EMBL" id="BAM83084.1"/>
    </source>
</evidence>